<keyword evidence="3" id="KW-1185">Reference proteome</keyword>
<accession>Q7UNN4</accession>
<name>Q7UNN4_RHOBA</name>
<reference evidence="2 3" key="1">
    <citation type="journal article" date="2003" name="Proc. Natl. Acad. Sci. U.S.A.">
        <title>Complete genome sequence of the marine planctomycete Pirellula sp. strain 1.</title>
        <authorList>
            <person name="Gloeckner F.O."/>
            <person name="Kube M."/>
            <person name="Bauer M."/>
            <person name="Teeling H."/>
            <person name="Lombardot T."/>
            <person name="Ludwig W."/>
            <person name="Gade D."/>
            <person name="Beck A."/>
            <person name="Borzym K."/>
            <person name="Heitmann K."/>
            <person name="Rabus R."/>
            <person name="Schlesner H."/>
            <person name="Amann R."/>
            <person name="Reinhardt R."/>
        </authorList>
    </citation>
    <scope>NUCLEOTIDE SEQUENCE [LARGE SCALE GENOMIC DNA]</scope>
    <source>
        <strain evidence="3">DSM 10527 / NCIMB 13988 / SH1</strain>
    </source>
</reference>
<dbReference type="AlphaFoldDB" id="Q7UNN4"/>
<sequence length="65" mass="7744">MYSARITCKPAKYLSDPNWFARMPPCKKRPRAVINNSPRPEAHSRSQKWSATDWMQLQRRRSNHC</sequence>
<feature type="region of interest" description="Disordered" evidence="1">
    <location>
        <begin position="30"/>
        <end position="65"/>
    </location>
</feature>
<protein>
    <submittedName>
        <fullName evidence="2">Uncharacterized protein</fullName>
    </submittedName>
</protein>
<evidence type="ECO:0000313" key="2">
    <source>
        <dbReference type="EMBL" id="CAD75384.1"/>
    </source>
</evidence>
<evidence type="ECO:0000313" key="3">
    <source>
        <dbReference type="Proteomes" id="UP000001025"/>
    </source>
</evidence>
<evidence type="ECO:0000256" key="1">
    <source>
        <dbReference type="SAM" id="MobiDB-lite"/>
    </source>
</evidence>
<dbReference type="KEGG" id="rba:RB7475"/>
<proteinExistence type="predicted"/>
<dbReference type="EMBL" id="BX294146">
    <property type="protein sequence ID" value="CAD75384.1"/>
    <property type="molecule type" value="Genomic_DNA"/>
</dbReference>
<dbReference type="InParanoid" id="Q7UNN4"/>
<dbReference type="HOGENOM" id="CLU_2846924_0_0_0"/>
<organism evidence="2 3">
    <name type="scientific">Rhodopirellula baltica (strain DSM 10527 / NCIMB 13988 / SH1)</name>
    <dbReference type="NCBI Taxonomy" id="243090"/>
    <lineage>
        <taxon>Bacteria</taxon>
        <taxon>Pseudomonadati</taxon>
        <taxon>Planctomycetota</taxon>
        <taxon>Planctomycetia</taxon>
        <taxon>Pirellulales</taxon>
        <taxon>Pirellulaceae</taxon>
        <taxon>Rhodopirellula</taxon>
    </lineage>
</organism>
<gene>
    <name evidence="2" type="ordered locus">RB7475</name>
</gene>
<dbReference type="Proteomes" id="UP000001025">
    <property type="component" value="Chromosome"/>
</dbReference>
<dbReference type="EnsemblBacteria" id="CAD75384">
    <property type="protein sequence ID" value="CAD75384"/>
    <property type="gene ID" value="RB7475"/>
</dbReference>